<gene>
    <name evidence="1" type="ORF">P29A0810_102</name>
</gene>
<sequence length="40" mass="4836">MRDLCNEWSQIEEQPPQGDLYLVDRYFLELWKSWSSKSAS</sequence>
<accession>A0A1D8KN25</accession>
<dbReference type="Proteomes" id="UP000224839">
    <property type="component" value="Segment"/>
</dbReference>
<evidence type="ECO:0000313" key="2">
    <source>
        <dbReference type="Proteomes" id="UP000224839"/>
    </source>
</evidence>
<name>A0A1D8KN25_9CAUD</name>
<proteinExistence type="predicted"/>
<reference evidence="1 2" key="1">
    <citation type="journal article" date="2016" name="Virology">
        <title>The genomic content and context of auxiliary metabolic genes in marine cyanomyoviruses.</title>
        <authorList>
            <person name="Crummett L.T."/>
            <person name="Puxty R.J."/>
            <person name="Weihe C."/>
            <person name="Marston M.F."/>
            <person name="Martiny J.B."/>
        </authorList>
    </citation>
    <scope>NUCLEOTIDE SEQUENCE [LARGE SCALE GENOMIC DNA]</scope>
    <source>
        <strain evidence="1">0810PA29</strain>
    </source>
</reference>
<organism evidence="1 2">
    <name type="scientific">Synechococcus phage S-CAM8</name>
    <dbReference type="NCBI Taxonomy" id="754038"/>
    <lineage>
        <taxon>Viruses</taxon>
        <taxon>Duplodnaviria</taxon>
        <taxon>Heunggongvirae</taxon>
        <taxon>Uroviricota</taxon>
        <taxon>Caudoviricetes</taxon>
        <taxon>Pantevenvirales</taxon>
        <taxon>Kyanoviridae</taxon>
        <taxon>Neritesvirus</taxon>
        <taxon>Neritesvirus scam8</taxon>
    </lineage>
</organism>
<protein>
    <submittedName>
        <fullName evidence="1">Uncharacterized protein</fullName>
    </submittedName>
</protein>
<evidence type="ECO:0000313" key="1">
    <source>
        <dbReference type="EMBL" id="AOV60038.1"/>
    </source>
</evidence>
<dbReference type="EMBL" id="KU686203">
    <property type="protein sequence ID" value="AOV60038.1"/>
    <property type="molecule type" value="Genomic_DNA"/>
</dbReference>